<reference evidence="1" key="1">
    <citation type="submission" date="2021-01" db="EMBL/GenBank/DDBJ databases">
        <authorList>
            <person name="Corre E."/>
            <person name="Pelletier E."/>
            <person name="Niang G."/>
            <person name="Scheremetjew M."/>
            <person name="Finn R."/>
            <person name="Kale V."/>
            <person name="Holt S."/>
            <person name="Cochrane G."/>
            <person name="Meng A."/>
            <person name="Brown T."/>
            <person name="Cohen L."/>
        </authorList>
    </citation>
    <scope>NUCLEOTIDE SEQUENCE</scope>
    <source>
        <strain evidence="1">NIES-381</strain>
    </source>
</reference>
<proteinExistence type="predicted"/>
<organism evidence="1">
    <name type="scientific">Eutreptiella gymnastica</name>
    <dbReference type="NCBI Taxonomy" id="73025"/>
    <lineage>
        <taxon>Eukaryota</taxon>
        <taxon>Discoba</taxon>
        <taxon>Euglenozoa</taxon>
        <taxon>Euglenida</taxon>
        <taxon>Spirocuta</taxon>
        <taxon>Euglenophyceae</taxon>
        <taxon>Eutreptiales</taxon>
        <taxon>Eutreptiaceae</taxon>
        <taxon>Eutreptiella</taxon>
    </lineage>
</organism>
<accession>A0A7S1IIX4</accession>
<dbReference type="EMBL" id="HBGA01067451">
    <property type="protein sequence ID" value="CAD9014086.1"/>
    <property type="molecule type" value="Transcribed_RNA"/>
</dbReference>
<evidence type="ECO:0000313" key="1">
    <source>
        <dbReference type="EMBL" id="CAD9014086.1"/>
    </source>
</evidence>
<sequence length="139" mass="15835">MVGIVVRPSQICARGCVFNVRHTIHLKPKKKKPAGPPAVYNCALYTIESLASFLIKYWEPADNFYTLSKKKYYPLIGEEKFCPSIQSSSTAEKQHMQRWKDTQGSKNKHMICSMRQEDKQYSRAMGAKGVTQTSSWGVK</sequence>
<gene>
    <name evidence="1" type="ORF">EGYM00392_LOCUS25190</name>
</gene>
<dbReference type="AlphaFoldDB" id="A0A7S1IIX4"/>
<protein>
    <submittedName>
        <fullName evidence="1">Uncharacterized protein</fullName>
    </submittedName>
</protein>
<name>A0A7S1IIX4_9EUGL</name>